<dbReference type="RefSeq" id="WP_265268215.1">
    <property type="nucleotide sequence ID" value="NZ_JANFAV010000002.1"/>
</dbReference>
<proteinExistence type="predicted"/>
<evidence type="ECO:0000256" key="1">
    <source>
        <dbReference type="SAM" id="Phobius"/>
    </source>
</evidence>
<dbReference type="AlphaFoldDB" id="A0AA42CP54"/>
<name>A0AA42CP54_9SPHN</name>
<comment type="caution">
    <text evidence="2">The sequence shown here is derived from an EMBL/GenBank/DDBJ whole genome shotgun (WGS) entry which is preliminary data.</text>
</comment>
<keyword evidence="3" id="KW-1185">Reference proteome</keyword>
<gene>
    <name evidence="2" type="ORF">NEE01_05760</name>
</gene>
<feature type="transmembrane region" description="Helical" evidence="1">
    <location>
        <begin position="27"/>
        <end position="49"/>
    </location>
</feature>
<keyword evidence="1" id="KW-0472">Membrane</keyword>
<keyword evidence="1" id="KW-1133">Transmembrane helix</keyword>
<evidence type="ECO:0000313" key="3">
    <source>
        <dbReference type="Proteomes" id="UP001165565"/>
    </source>
</evidence>
<reference evidence="2" key="1">
    <citation type="submission" date="2022-06" db="EMBL/GenBank/DDBJ databases">
        <title>Sphingomonas sp. nov. isolated from rhizosphere soil of tomato.</title>
        <authorList>
            <person name="Dong H."/>
            <person name="Gao R."/>
        </authorList>
    </citation>
    <scope>NUCLEOTIDE SEQUENCE</scope>
    <source>
        <strain evidence="2">MMSM24</strain>
    </source>
</reference>
<dbReference type="Proteomes" id="UP001165565">
    <property type="component" value="Unassembled WGS sequence"/>
</dbReference>
<keyword evidence="1" id="KW-0812">Transmembrane</keyword>
<organism evidence="2 3">
    <name type="scientific">Sphingomonas lycopersici</name>
    <dbReference type="NCBI Taxonomy" id="2951807"/>
    <lineage>
        <taxon>Bacteria</taxon>
        <taxon>Pseudomonadati</taxon>
        <taxon>Pseudomonadota</taxon>
        <taxon>Alphaproteobacteria</taxon>
        <taxon>Sphingomonadales</taxon>
        <taxon>Sphingomonadaceae</taxon>
        <taxon>Sphingomonas</taxon>
    </lineage>
</organism>
<accession>A0AA42CP54</accession>
<evidence type="ECO:0000313" key="2">
    <source>
        <dbReference type="EMBL" id="MCW6534290.1"/>
    </source>
</evidence>
<dbReference type="EMBL" id="JANFAV010000002">
    <property type="protein sequence ID" value="MCW6534290.1"/>
    <property type="molecule type" value="Genomic_DNA"/>
</dbReference>
<evidence type="ECO:0008006" key="4">
    <source>
        <dbReference type="Google" id="ProtNLM"/>
    </source>
</evidence>
<protein>
    <recommendedName>
        <fullName evidence="4">PH domain-containing protein</fullName>
    </recommendedName>
</protein>
<sequence length="150" mass="16856">MSFWLLMWTWGAGSLFREIFTQFKFPLLLFLCIWAIAWISAAGTLLWMFAGSETITILGADIEVRHQALGFSRRWLYQGSQIRNLAVTAQPGQSSEAVSSMPFFEAARNGSITFDYGLRTISIASGLDGGEARMIIERMARKIPRSISEH</sequence>